<evidence type="ECO:0000313" key="5">
    <source>
        <dbReference type="Proteomes" id="UP000004946"/>
    </source>
</evidence>
<dbReference type="PANTHER" id="PTHR12835:SF5">
    <property type="entry name" value="BIOTIN--PROTEIN LIGASE"/>
    <property type="match status" value="1"/>
</dbReference>
<dbReference type="CDD" id="cd16442">
    <property type="entry name" value="BPL"/>
    <property type="match status" value="1"/>
</dbReference>
<feature type="domain" description="BPL/LPL catalytic" evidence="3">
    <location>
        <begin position="49"/>
        <end position="179"/>
    </location>
</feature>
<dbReference type="PATRIC" id="fig|864564.6.peg.1353"/>
<evidence type="ECO:0000256" key="2">
    <source>
        <dbReference type="SAM" id="MobiDB-lite"/>
    </source>
</evidence>
<accession>E6K0L7</accession>
<dbReference type="EC" id="6.3.4.15" evidence="4"/>
<keyword evidence="5" id="KW-1185">Reference proteome</keyword>
<dbReference type="GO" id="GO:0005737">
    <property type="term" value="C:cytoplasm"/>
    <property type="evidence" value="ECO:0007669"/>
    <property type="project" value="TreeGrafter"/>
</dbReference>
<comment type="caution">
    <text evidence="4">The sequence shown here is derived from an EMBL/GenBank/DDBJ whole genome shotgun (WGS) entry which is preliminary data.</text>
</comment>
<feature type="compositionally biased region" description="Polar residues" evidence="2">
    <location>
        <begin position="330"/>
        <end position="339"/>
    </location>
</feature>
<dbReference type="InterPro" id="IPR004143">
    <property type="entry name" value="BPL_LPL_catalytic"/>
</dbReference>
<reference evidence="4 5" key="1">
    <citation type="submission" date="2010-12" db="EMBL/GenBank/DDBJ databases">
        <authorList>
            <person name="Muzny D."/>
            <person name="Qin X."/>
            <person name="Buhay C."/>
            <person name="Dugan-Rocha S."/>
            <person name="Ding Y."/>
            <person name="Chen G."/>
            <person name="Hawes A."/>
            <person name="Holder M."/>
            <person name="Jhangiani S."/>
            <person name="Johnson A."/>
            <person name="Khan Z."/>
            <person name="Li Z."/>
            <person name="Liu W."/>
            <person name="Liu X."/>
            <person name="Perez L."/>
            <person name="Shen H."/>
            <person name="Wang Q."/>
            <person name="Watt J."/>
            <person name="Xi L."/>
            <person name="Xin Y."/>
            <person name="Zhou J."/>
            <person name="Deng J."/>
            <person name="Jiang H."/>
            <person name="Liu Y."/>
            <person name="Qu J."/>
            <person name="Song X.-Z."/>
            <person name="Zhang L."/>
            <person name="Villasana D."/>
            <person name="Johnson A."/>
            <person name="Liu J."/>
            <person name="Liyanage D."/>
            <person name="Lorensuhewa L."/>
            <person name="Robinson T."/>
            <person name="Song A."/>
            <person name="Song B.-B."/>
            <person name="Dinh H."/>
            <person name="Thornton R."/>
            <person name="Coyle M."/>
            <person name="Francisco L."/>
            <person name="Jackson L."/>
            <person name="Javaid M."/>
            <person name="Korchina V."/>
            <person name="Kovar C."/>
            <person name="Mata R."/>
            <person name="Mathew T."/>
            <person name="Ngo R."/>
            <person name="Nguyen L."/>
            <person name="Nguyen N."/>
            <person name="Okwuonu G."/>
            <person name="Ongeri F."/>
            <person name="Pham C."/>
            <person name="Simmons D."/>
            <person name="Wilczek-Boney K."/>
            <person name="Hale W."/>
            <person name="Jakkamsetti A."/>
            <person name="Pham P."/>
            <person name="Ruth R."/>
            <person name="San Lucas F."/>
            <person name="Warren J."/>
            <person name="Zhang J."/>
            <person name="Zhao Z."/>
            <person name="Zhou C."/>
            <person name="Zhu D."/>
            <person name="Lee S."/>
            <person name="Bess C."/>
            <person name="Blankenburg K."/>
            <person name="Forbes L."/>
            <person name="Fu Q."/>
            <person name="Gubbala S."/>
            <person name="Hirani K."/>
            <person name="Jayaseelan J.C."/>
            <person name="Lara F."/>
            <person name="Munidasa M."/>
            <person name="Palculict T."/>
            <person name="Patil S."/>
            <person name="Pu L.-L."/>
            <person name="Saada N."/>
            <person name="Tang L."/>
            <person name="Weissenberger G."/>
            <person name="Zhu Y."/>
            <person name="Hemphill L."/>
            <person name="Shang Y."/>
            <person name="Youmans B."/>
            <person name="Ayvaz T."/>
            <person name="Ross M."/>
            <person name="Santibanez J."/>
            <person name="Aqrawi P."/>
            <person name="Gross S."/>
            <person name="Joshi V."/>
            <person name="Fowler G."/>
            <person name="Nazareth L."/>
            <person name="Reid J."/>
            <person name="Worley K."/>
            <person name="Petrosino J."/>
            <person name="Highlander S."/>
            <person name="Gibbs R."/>
        </authorList>
    </citation>
    <scope>NUCLEOTIDE SEQUENCE [LARGE SCALE GENOMIC DNA]</scope>
    <source>
        <strain evidence="4 5">DSM 10105</strain>
    </source>
</reference>
<feature type="compositionally biased region" description="Basic and acidic residues" evidence="2">
    <location>
        <begin position="340"/>
        <end position="357"/>
    </location>
</feature>
<evidence type="ECO:0000256" key="1">
    <source>
        <dbReference type="ARBA" id="ARBA00022598"/>
    </source>
</evidence>
<dbReference type="GO" id="GO:0004077">
    <property type="term" value="F:biotin--[biotin carboxyl-carrier protein] ligase activity"/>
    <property type="evidence" value="ECO:0007669"/>
    <property type="project" value="UniProtKB-EC"/>
</dbReference>
<proteinExistence type="predicted"/>
<dbReference type="AlphaFoldDB" id="E6K0L7"/>
<dbReference type="SUPFAM" id="SSF55681">
    <property type="entry name" value="Class II aaRS and biotin synthetases"/>
    <property type="match status" value="1"/>
</dbReference>
<dbReference type="InterPro" id="IPR045864">
    <property type="entry name" value="aa-tRNA-synth_II/BPL/LPL"/>
</dbReference>
<name>E6K0L7_PARDN</name>
<sequence>MMRQELSALFCEDHIRSFHVEQVDSTNDLAYSLISQDQREGEEGNDLLEFLEDSPKNTIMILADRQSRGKGRNGHTWLSDEDGSLTVSYIVSVPSSLLQDQAMNWLTPLAGVATVQVLEEFVADKQENQKDCKGEAFDRLQLKWPNDIMLRGGKLGGILSQLVPARGGRCPLIIGIGLNLSMPDKLLEDLFELGALATRPACLDWLMEIPQGSDLPAFRQTLALAIGRSLSAWMGVFNAHPHGTSRSLHAHLERMNFLADRYVTVTFPTGISLAGKVKGIEPDACLTVEFSDGRTRRISVGDVTAIRTGWSALPGTSSAPGPDGGLTASAAGNNLFNHSTKSDSDPGRTGKQGKESR</sequence>
<feature type="region of interest" description="Disordered" evidence="2">
    <location>
        <begin position="311"/>
        <end position="357"/>
    </location>
</feature>
<dbReference type="EMBL" id="AEON01000001">
    <property type="protein sequence ID" value="EFT83355.1"/>
    <property type="molecule type" value="Genomic_DNA"/>
</dbReference>
<dbReference type="eggNOG" id="COG0340">
    <property type="taxonomic scope" value="Bacteria"/>
</dbReference>
<gene>
    <name evidence="4" type="ORF">HMPREF0620_0360</name>
</gene>
<evidence type="ECO:0000259" key="3">
    <source>
        <dbReference type="Pfam" id="PF03099"/>
    </source>
</evidence>
<dbReference type="Pfam" id="PF03099">
    <property type="entry name" value="BPL_LplA_LipB"/>
    <property type="match status" value="1"/>
</dbReference>
<dbReference type="KEGG" id="pdo:PSDT_1231"/>
<evidence type="ECO:0000313" key="4">
    <source>
        <dbReference type="EMBL" id="EFT83355.1"/>
    </source>
</evidence>
<dbReference type="Proteomes" id="UP000004946">
    <property type="component" value="Chromosome"/>
</dbReference>
<dbReference type="Gene3D" id="2.30.30.100">
    <property type="match status" value="1"/>
</dbReference>
<dbReference type="RefSeq" id="WP_006290173.1">
    <property type="nucleotide sequence ID" value="NZ_AP012333.1"/>
</dbReference>
<keyword evidence="1 4" id="KW-0436">Ligase</keyword>
<dbReference type="InterPro" id="IPR004408">
    <property type="entry name" value="Biotin_CoA_COase_ligase"/>
</dbReference>
<protein>
    <submittedName>
        <fullName evidence="4">Biotin--[acetyl-CoA-carboxylase] ligase</fullName>
        <ecNumber evidence="4">6.3.4.15</ecNumber>
    </submittedName>
</protein>
<dbReference type="PANTHER" id="PTHR12835">
    <property type="entry name" value="BIOTIN PROTEIN LIGASE"/>
    <property type="match status" value="1"/>
</dbReference>
<dbReference type="Gene3D" id="3.30.930.10">
    <property type="entry name" value="Bira Bifunctional Protein, Domain 2"/>
    <property type="match status" value="1"/>
</dbReference>
<dbReference type="HOGENOM" id="CLU_051096_5_1_11"/>
<organism evidence="4 5">
    <name type="scientific">Parascardovia denticolens DSM 10105 = JCM 12538</name>
    <dbReference type="NCBI Taxonomy" id="864564"/>
    <lineage>
        <taxon>Bacteria</taxon>
        <taxon>Bacillati</taxon>
        <taxon>Actinomycetota</taxon>
        <taxon>Actinomycetes</taxon>
        <taxon>Bifidobacteriales</taxon>
        <taxon>Bifidobacteriaceae</taxon>
        <taxon>Parascardovia</taxon>
    </lineage>
</organism>